<dbReference type="InterPro" id="IPR038390">
    <property type="entry name" value="Metal_Tscrpt_repr_sf"/>
</dbReference>
<dbReference type="GO" id="GO:0046872">
    <property type="term" value="F:metal ion binding"/>
    <property type="evidence" value="ECO:0007669"/>
    <property type="project" value="InterPro"/>
</dbReference>
<name>A0A5C7JC59_9BACT</name>
<organism evidence="1 2">
    <name type="scientific">Candidatus Dojkabacteria bacterium</name>
    <dbReference type="NCBI Taxonomy" id="2099670"/>
    <lineage>
        <taxon>Bacteria</taxon>
        <taxon>Candidatus Dojkabacteria</taxon>
    </lineage>
</organism>
<dbReference type="PANTHER" id="PTHR33677:SF3">
    <property type="entry name" value="COPPER-SENSING TRANSCRIPTIONAL REPRESSOR RICR"/>
    <property type="match status" value="1"/>
</dbReference>
<protein>
    <submittedName>
        <fullName evidence="1">Metal-sensitive transcriptional regulator</fullName>
    </submittedName>
</protein>
<evidence type="ECO:0000313" key="1">
    <source>
        <dbReference type="EMBL" id="TXG78664.1"/>
    </source>
</evidence>
<dbReference type="Pfam" id="PF02583">
    <property type="entry name" value="Trns_repr_metal"/>
    <property type="match status" value="1"/>
</dbReference>
<dbReference type="GO" id="GO:0003677">
    <property type="term" value="F:DNA binding"/>
    <property type="evidence" value="ECO:0007669"/>
    <property type="project" value="InterPro"/>
</dbReference>
<sequence>MKSDYKDKKTAAQKRLNIIKGQIDGLERMINEDIYCIDILDQSLAIRKALSSLDTVLFERHLTTHVEHQFKSGDPKAVSELVNLFKRIDK</sequence>
<dbReference type="InterPro" id="IPR003735">
    <property type="entry name" value="Metal_Tscrpt_repr"/>
</dbReference>
<dbReference type="GO" id="GO:0045892">
    <property type="term" value="P:negative regulation of DNA-templated transcription"/>
    <property type="evidence" value="ECO:0007669"/>
    <property type="project" value="UniProtKB-ARBA"/>
</dbReference>
<dbReference type="EMBL" id="SSDS01000009">
    <property type="protein sequence ID" value="TXG78664.1"/>
    <property type="molecule type" value="Genomic_DNA"/>
</dbReference>
<proteinExistence type="predicted"/>
<reference evidence="1 2" key="1">
    <citation type="submission" date="2018-09" db="EMBL/GenBank/DDBJ databases">
        <title>Metagenome Assembled Genomes from an Advanced Water Purification Facility.</title>
        <authorList>
            <person name="Stamps B.W."/>
            <person name="Spear J.R."/>
        </authorList>
    </citation>
    <scope>NUCLEOTIDE SEQUENCE [LARGE SCALE GENOMIC DNA]</scope>
    <source>
        <strain evidence="1">Bin_63_2</strain>
    </source>
</reference>
<dbReference type="AlphaFoldDB" id="A0A5C7JC59"/>
<dbReference type="Gene3D" id="1.20.58.1000">
    <property type="entry name" value="Metal-sensitive repressor, helix protomer"/>
    <property type="match status" value="1"/>
</dbReference>
<accession>A0A5C7JC59</accession>
<dbReference type="Proteomes" id="UP000321026">
    <property type="component" value="Unassembled WGS sequence"/>
</dbReference>
<gene>
    <name evidence="1" type="ORF">E6Q11_00675</name>
</gene>
<evidence type="ECO:0000313" key="2">
    <source>
        <dbReference type="Proteomes" id="UP000321026"/>
    </source>
</evidence>
<dbReference type="PANTHER" id="PTHR33677">
    <property type="entry name" value="TRANSCRIPTIONAL REPRESSOR FRMR-RELATED"/>
    <property type="match status" value="1"/>
</dbReference>
<comment type="caution">
    <text evidence="1">The sequence shown here is derived from an EMBL/GenBank/DDBJ whole genome shotgun (WGS) entry which is preliminary data.</text>
</comment>